<dbReference type="SUPFAM" id="SSF56037">
    <property type="entry name" value="PheT/TilS domain"/>
    <property type="match status" value="1"/>
</dbReference>
<dbReference type="Proteomes" id="UP000242949">
    <property type="component" value="Unassembled WGS sequence"/>
</dbReference>
<dbReference type="Pfam" id="PF01588">
    <property type="entry name" value="tRNA_bind"/>
    <property type="match status" value="1"/>
</dbReference>
<evidence type="ECO:0000313" key="21">
    <source>
        <dbReference type="Proteomes" id="UP000242949"/>
    </source>
</evidence>
<dbReference type="InterPro" id="IPR012340">
    <property type="entry name" value="NA-bd_OB-fold"/>
</dbReference>
<comment type="catalytic activity">
    <reaction evidence="14 15">
        <text>tRNA(Phe) + L-phenylalanine + ATP = L-phenylalanyl-tRNA(Phe) + AMP + diphosphate + H(+)</text>
        <dbReference type="Rhea" id="RHEA:19413"/>
        <dbReference type="Rhea" id="RHEA-COMP:9668"/>
        <dbReference type="Rhea" id="RHEA-COMP:9699"/>
        <dbReference type="ChEBI" id="CHEBI:15378"/>
        <dbReference type="ChEBI" id="CHEBI:30616"/>
        <dbReference type="ChEBI" id="CHEBI:33019"/>
        <dbReference type="ChEBI" id="CHEBI:58095"/>
        <dbReference type="ChEBI" id="CHEBI:78442"/>
        <dbReference type="ChEBI" id="CHEBI:78531"/>
        <dbReference type="ChEBI" id="CHEBI:456215"/>
        <dbReference type="EC" id="6.1.1.20"/>
    </reaction>
</comment>
<proteinExistence type="inferred from homology"/>
<feature type="binding site" evidence="15">
    <location>
        <position position="470"/>
    </location>
    <ligand>
        <name>Mg(2+)</name>
        <dbReference type="ChEBI" id="CHEBI:18420"/>
        <note>shared with alpha subunit</note>
    </ligand>
</feature>
<reference evidence="21" key="1">
    <citation type="submission" date="2016-09" db="EMBL/GenBank/DDBJ databases">
        <authorList>
            <person name="Varghese N."/>
            <person name="Submissions S."/>
        </authorList>
    </citation>
    <scope>NUCLEOTIDE SEQUENCE [LARGE SCALE GENOMIC DNA]</scope>
    <source>
        <strain evidence="21">S5</strain>
    </source>
</reference>
<dbReference type="FunFam" id="3.50.40.10:FF:000001">
    <property type="entry name" value="Phenylalanine--tRNA ligase beta subunit"/>
    <property type="match status" value="1"/>
</dbReference>
<dbReference type="GO" id="GO:0009328">
    <property type="term" value="C:phenylalanine-tRNA ligase complex"/>
    <property type="evidence" value="ECO:0007669"/>
    <property type="project" value="TreeGrafter"/>
</dbReference>
<dbReference type="GO" id="GO:0140096">
    <property type="term" value="F:catalytic activity, acting on a protein"/>
    <property type="evidence" value="ECO:0007669"/>
    <property type="project" value="UniProtKB-ARBA"/>
</dbReference>
<dbReference type="InterPro" id="IPR045060">
    <property type="entry name" value="Phe-tRNA-ligase_IIc_bsu"/>
</dbReference>
<dbReference type="Gene3D" id="3.30.56.10">
    <property type="match status" value="2"/>
</dbReference>
<evidence type="ECO:0000259" key="17">
    <source>
        <dbReference type="PROSITE" id="PS50886"/>
    </source>
</evidence>
<dbReference type="GO" id="GO:0000287">
    <property type="term" value="F:magnesium ion binding"/>
    <property type="evidence" value="ECO:0007669"/>
    <property type="project" value="UniProtKB-UniRule"/>
</dbReference>
<dbReference type="Gene3D" id="3.30.930.10">
    <property type="entry name" value="Bira Bifunctional Protein, Domain 2"/>
    <property type="match status" value="1"/>
</dbReference>
<evidence type="ECO:0000256" key="2">
    <source>
        <dbReference type="ARBA" id="ARBA00008653"/>
    </source>
</evidence>
<evidence type="ECO:0000259" key="19">
    <source>
        <dbReference type="PROSITE" id="PS51483"/>
    </source>
</evidence>
<sequence length="808" mass="89975">MLVSLNWLEQYVNLGNDTPEALAEKITKTGIEVDAIHHVAQKSEGVVVGYVEDCYGHPNADKLNVCDVNVGEESLQIVCGAPNVAKGQKVAVALPGAVLPGNFKIKKTKLRGVESNGMICSLNELGIEEAYLPKGSEDGIFVFPDDVEVGQSITQYLNLDDVILEFDLTPNRSDALSMLGVAYEVAAILDEEVKLPLIELDESNEKATDYIDVDVQAKEDNPYYGAFMVKNITVKPSPLWMRNYLMAAGIRPINNVVDITNFVLLEYGQPLHAFDYDKFNAKQVLVRRATKDETINTLDDQERVLNEEHLVITNGEKPTAIAGVMGGSDSEVDESTTTVLLEAAYFEPKRVRRAVKDHQLRSESSARFEKGVDPNRVKEAGQRAASLLQTYANGQVLEGVSEFDQLDRSHKQVEFTSARVNARLGTSISDDQIGIILDKLGFTYQQDGENFVATIPTRRQDIVRFEDMLEEVARIYGYDQLDYTLPQGAQQAGGLTQKQSLKRYVKSYMEGAGLMEAITYSLTSEARSQQLVSPEVASVHPTPVRLSMPMSEEHSTLRLSALPEMLATLSYNSARKQQDLGFYELGSVFVSKELNVTKQPEEQTRLAAALTGQWLTHAWQQEVKKVDFFLIKGVLEGLFERLGVKATYKPVQMDGMHPGRTAQIYIDSVPVGFVGQIHPLTQKAYNLKETYVFDIDFDHLATVYDDVPRFEKIARYPSISRDVALVVDESVTAHDLIETIEQHAGHLLKSVHVFDQYQGDNLEDGKKSLAFNLLYLDPDRTLTDDEVEASYQAITEAVAKEHQASLRS</sequence>
<dbReference type="SMART" id="SM00874">
    <property type="entry name" value="B5"/>
    <property type="match status" value="1"/>
</dbReference>
<dbReference type="PROSITE" id="PS51483">
    <property type="entry name" value="B5"/>
    <property type="match status" value="1"/>
</dbReference>
<dbReference type="GO" id="GO:0000049">
    <property type="term" value="F:tRNA binding"/>
    <property type="evidence" value="ECO:0007669"/>
    <property type="project" value="UniProtKB-UniRule"/>
</dbReference>
<dbReference type="PANTHER" id="PTHR10947">
    <property type="entry name" value="PHENYLALANYL-TRNA SYNTHETASE BETA CHAIN AND LEUCINE-RICH REPEAT-CONTAINING PROTEIN 47"/>
    <property type="match status" value="1"/>
</dbReference>
<dbReference type="PROSITE" id="PS51447">
    <property type="entry name" value="FDX_ACB"/>
    <property type="match status" value="1"/>
</dbReference>
<dbReference type="FunFam" id="3.30.70.380:FF:000001">
    <property type="entry name" value="Phenylalanine--tRNA ligase beta subunit"/>
    <property type="match status" value="1"/>
</dbReference>
<name>A0A1G6HLE2_9BACI</name>
<organism evidence="20 21">
    <name type="scientific">Pelagirhabdus alkalitolerans</name>
    <dbReference type="NCBI Taxonomy" id="1612202"/>
    <lineage>
        <taxon>Bacteria</taxon>
        <taxon>Bacillati</taxon>
        <taxon>Bacillota</taxon>
        <taxon>Bacilli</taxon>
        <taxon>Bacillales</taxon>
        <taxon>Bacillaceae</taxon>
        <taxon>Pelagirhabdus</taxon>
    </lineage>
</organism>
<dbReference type="Pfam" id="PF03147">
    <property type="entry name" value="FDX-ACB"/>
    <property type="match status" value="1"/>
</dbReference>
<evidence type="ECO:0000256" key="8">
    <source>
        <dbReference type="ARBA" id="ARBA00022741"/>
    </source>
</evidence>
<evidence type="ECO:0000313" key="20">
    <source>
        <dbReference type="EMBL" id="SDB95041.1"/>
    </source>
</evidence>
<dbReference type="InterPro" id="IPR041616">
    <property type="entry name" value="PheRS_beta_core"/>
</dbReference>
<keyword evidence="5 16" id="KW-0820">tRNA-binding</keyword>
<dbReference type="SMART" id="SM00873">
    <property type="entry name" value="B3_4"/>
    <property type="match status" value="1"/>
</dbReference>
<dbReference type="CDD" id="cd02796">
    <property type="entry name" value="tRNA_bind_bactPheRS"/>
    <property type="match status" value="1"/>
</dbReference>
<dbReference type="Gene3D" id="2.40.50.140">
    <property type="entry name" value="Nucleic acid-binding proteins"/>
    <property type="match status" value="1"/>
</dbReference>
<dbReference type="InterPro" id="IPR045864">
    <property type="entry name" value="aa-tRNA-synth_II/BPL/LPL"/>
</dbReference>
<keyword evidence="13 15" id="KW-0030">Aminoacyl-tRNA synthetase</keyword>
<dbReference type="SUPFAM" id="SSF46955">
    <property type="entry name" value="Putative DNA-binding domain"/>
    <property type="match status" value="1"/>
</dbReference>
<dbReference type="InterPro" id="IPR033714">
    <property type="entry name" value="tRNA_bind_bactPheRS"/>
</dbReference>
<evidence type="ECO:0000256" key="12">
    <source>
        <dbReference type="ARBA" id="ARBA00022917"/>
    </source>
</evidence>
<comment type="subcellular location">
    <subcellularLocation>
        <location evidence="1 15">Cytoplasm</location>
    </subcellularLocation>
</comment>
<evidence type="ECO:0000256" key="14">
    <source>
        <dbReference type="ARBA" id="ARBA00049255"/>
    </source>
</evidence>
<feature type="binding site" evidence="15">
    <location>
        <position position="471"/>
    </location>
    <ligand>
        <name>Mg(2+)</name>
        <dbReference type="ChEBI" id="CHEBI:18420"/>
        <note>shared with alpha subunit</note>
    </ligand>
</feature>
<dbReference type="EC" id="6.1.1.20" evidence="15"/>
<evidence type="ECO:0000256" key="15">
    <source>
        <dbReference type="HAMAP-Rule" id="MF_00283"/>
    </source>
</evidence>
<dbReference type="GO" id="GO:0004826">
    <property type="term" value="F:phenylalanine-tRNA ligase activity"/>
    <property type="evidence" value="ECO:0007669"/>
    <property type="project" value="UniProtKB-UniRule"/>
</dbReference>
<dbReference type="OrthoDB" id="9805455at2"/>
<dbReference type="InterPro" id="IPR005147">
    <property type="entry name" value="tRNA_synthase_B5-dom"/>
</dbReference>
<dbReference type="SUPFAM" id="SSF50249">
    <property type="entry name" value="Nucleic acid-binding proteins"/>
    <property type="match status" value="1"/>
</dbReference>
<evidence type="ECO:0000256" key="5">
    <source>
        <dbReference type="ARBA" id="ARBA00022555"/>
    </source>
</evidence>
<dbReference type="Pfam" id="PF03484">
    <property type="entry name" value="B5"/>
    <property type="match status" value="1"/>
</dbReference>
<dbReference type="InterPro" id="IPR002547">
    <property type="entry name" value="tRNA-bd_dom"/>
</dbReference>
<dbReference type="PROSITE" id="PS50886">
    <property type="entry name" value="TRBD"/>
    <property type="match status" value="1"/>
</dbReference>
<dbReference type="InterPro" id="IPR009061">
    <property type="entry name" value="DNA-bd_dom_put_sf"/>
</dbReference>
<evidence type="ECO:0000256" key="1">
    <source>
        <dbReference type="ARBA" id="ARBA00004496"/>
    </source>
</evidence>
<keyword evidence="8 15" id="KW-0547">Nucleotide-binding</keyword>
<dbReference type="SUPFAM" id="SSF54991">
    <property type="entry name" value="Anticodon-binding domain of PheRS"/>
    <property type="match status" value="1"/>
</dbReference>
<dbReference type="PANTHER" id="PTHR10947:SF0">
    <property type="entry name" value="PHENYLALANINE--TRNA LIGASE BETA SUBUNIT"/>
    <property type="match status" value="1"/>
</dbReference>
<accession>A0A1G6HLE2</accession>
<evidence type="ECO:0000259" key="18">
    <source>
        <dbReference type="PROSITE" id="PS51447"/>
    </source>
</evidence>
<dbReference type="HAMAP" id="MF_00283">
    <property type="entry name" value="Phe_tRNA_synth_beta1"/>
    <property type="match status" value="1"/>
</dbReference>
<feature type="domain" description="TRNA-binding" evidence="17">
    <location>
        <begin position="40"/>
        <end position="154"/>
    </location>
</feature>
<keyword evidence="11 16" id="KW-0694">RNA-binding</keyword>
<feature type="binding site" evidence="15">
    <location>
        <position position="467"/>
    </location>
    <ligand>
        <name>Mg(2+)</name>
        <dbReference type="ChEBI" id="CHEBI:18420"/>
        <note>shared with alpha subunit</note>
    </ligand>
</feature>
<evidence type="ECO:0000256" key="4">
    <source>
        <dbReference type="ARBA" id="ARBA00022490"/>
    </source>
</evidence>
<keyword evidence="9 15" id="KW-0067">ATP-binding</keyword>
<dbReference type="InterPro" id="IPR020825">
    <property type="entry name" value="Phe-tRNA_synthase-like_B3/B4"/>
</dbReference>
<dbReference type="NCBIfam" id="TIGR00472">
    <property type="entry name" value="pheT_bact"/>
    <property type="match status" value="1"/>
</dbReference>
<evidence type="ECO:0000256" key="3">
    <source>
        <dbReference type="ARBA" id="ARBA00011209"/>
    </source>
</evidence>
<dbReference type="Pfam" id="PF03483">
    <property type="entry name" value="B3_4"/>
    <property type="match status" value="1"/>
</dbReference>
<dbReference type="InterPro" id="IPR005146">
    <property type="entry name" value="B3/B4_tRNA-bd"/>
</dbReference>
<evidence type="ECO:0000256" key="16">
    <source>
        <dbReference type="PROSITE-ProRule" id="PRU00209"/>
    </source>
</evidence>
<dbReference type="CDD" id="cd00769">
    <property type="entry name" value="PheRS_beta_core"/>
    <property type="match status" value="1"/>
</dbReference>
<feature type="domain" description="B5" evidence="19">
    <location>
        <begin position="408"/>
        <end position="483"/>
    </location>
</feature>
<dbReference type="FunFam" id="3.30.930.10:FF:000022">
    <property type="entry name" value="Phenylalanine--tRNA ligase beta subunit"/>
    <property type="match status" value="1"/>
</dbReference>
<dbReference type="Pfam" id="PF17759">
    <property type="entry name" value="tRNA_synthFbeta"/>
    <property type="match status" value="1"/>
</dbReference>
<dbReference type="GO" id="GO:0005524">
    <property type="term" value="F:ATP binding"/>
    <property type="evidence" value="ECO:0007669"/>
    <property type="project" value="UniProtKB-UniRule"/>
</dbReference>
<comment type="cofactor">
    <cofactor evidence="15">
        <name>Mg(2+)</name>
        <dbReference type="ChEBI" id="CHEBI:18420"/>
    </cofactor>
    <text evidence="15">Binds 2 magnesium ions per tetramer.</text>
</comment>
<evidence type="ECO:0000256" key="6">
    <source>
        <dbReference type="ARBA" id="ARBA00022598"/>
    </source>
</evidence>
<dbReference type="GO" id="GO:0006432">
    <property type="term" value="P:phenylalanyl-tRNA aminoacylation"/>
    <property type="evidence" value="ECO:0007669"/>
    <property type="project" value="UniProtKB-UniRule"/>
</dbReference>
<keyword evidence="4 15" id="KW-0963">Cytoplasm</keyword>
<evidence type="ECO:0000256" key="11">
    <source>
        <dbReference type="ARBA" id="ARBA00022884"/>
    </source>
</evidence>
<keyword evidence="12 15" id="KW-0648">Protein biosynthesis</keyword>
<keyword evidence="6 15" id="KW-0436">Ligase</keyword>
<keyword evidence="21" id="KW-1185">Reference proteome</keyword>
<dbReference type="GO" id="GO:0016740">
    <property type="term" value="F:transferase activity"/>
    <property type="evidence" value="ECO:0007669"/>
    <property type="project" value="UniProtKB-ARBA"/>
</dbReference>
<comment type="similarity">
    <text evidence="2 15">Belongs to the phenylalanyl-tRNA synthetase beta subunit family. Type 1 subfamily.</text>
</comment>
<protein>
    <recommendedName>
        <fullName evidence="15">Phenylalanine--tRNA ligase beta subunit</fullName>
        <ecNumber evidence="15">6.1.1.20</ecNumber>
    </recommendedName>
    <alternativeName>
        <fullName evidence="15">Phenylalanyl-tRNA synthetase beta subunit</fullName>
        <shortName evidence="15">PheRS</shortName>
    </alternativeName>
</protein>
<dbReference type="RefSeq" id="WP_090794050.1">
    <property type="nucleotide sequence ID" value="NZ_FMYI01000003.1"/>
</dbReference>
<dbReference type="EMBL" id="FMYI01000003">
    <property type="protein sequence ID" value="SDB95041.1"/>
    <property type="molecule type" value="Genomic_DNA"/>
</dbReference>
<dbReference type="InterPro" id="IPR005121">
    <property type="entry name" value="Fdx_antiC-bd"/>
</dbReference>
<dbReference type="Gene3D" id="3.50.40.10">
    <property type="entry name" value="Phenylalanyl-trna Synthetase, Chain B, domain 3"/>
    <property type="match status" value="1"/>
</dbReference>
<keyword evidence="7 15" id="KW-0479">Metal-binding</keyword>
<dbReference type="FunFam" id="2.40.50.140:FF:000045">
    <property type="entry name" value="Phenylalanine--tRNA ligase beta subunit"/>
    <property type="match status" value="1"/>
</dbReference>
<dbReference type="Gene3D" id="3.30.70.380">
    <property type="entry name" value="Ferrodoxin-fold anticodon-binding domain"/>
    <property type="match status" value="1"/>
</dbReference>
<dbReference type="NCBIfam" id="NF045760">
    <property type="entry name" value="YtpR"/>
    <property type="match status" value="1"/>
</dbReference>
<keyword evidence="10 15" id="KW-0460">Magnesium</keyword>
<gene>
    <name evidence="15" type="primary">pheT</name>
    <name evidence="20" type="ORF">SAMN05421734_103102</name>
</gene>
<evidence type="ECO:0000256" key="10">
    <source>
        <dbReference type="ARBA" id="ARBA00022842"/>
    </source>
</evidence>
<feature type="binding site" evidence="15">
    <location>
        <position position="461"/>
    </location>
    <ligand>
        <name>Mg(2+)</name>
        <dbReference type="ChEBI" id="CHEBI:18420"/>
        <note>shared with alpha subunit</note>
    </ligand>
</feature>
<comment type="subunit">
    <text evidence="3 15">Tetramer of two alpha and two beta subunits.</text>
</comment>
<evidence type="ECO:0000256" key="13">
    <source>
        <dbReference type="ARBA" id="ARBA00023146"/>
    </source>
</evidence>
<evidence type="ECO:0000256" key="7">
    <source>
        <dbReference type="ARBA" id="ARBA00022723"/>
    </source>
</evidence>
<dbReference type="SUPFAM" id="SSF55681">
    <property type="entry name" value="Class II aaRS and biotin synthetases"/>
    <property type="match status" value="1"/>
</dbReference>
<dbReference type="SMART" id="SM00896">
    <property type="entry name" value="FDX-ACB"/>
    <property type="match status" value="1"/>
</dbReference>
<evidence type="ECO:0000256" key="9">
    <source>
        <dbReference type="ARBA" id="ARBA00022840"/>
    </source>
</evidence>
<dbReference type="AlphaFoldDB" id="A0A1G6HLE2"/>
<dbReference type="InterPro" id="IPR036690">
    <property type="entry name" value="Fdx_antiC-bd_sf"/>
</dbReference>
<dbReference type="STRING" id="1612202.SAMN05421734_103102"/>
<dbReference type="InterPro" id="IPR004532">
    <property type="entry name" value="Phe-tRNA-ligase_IIc_bsu_bact"/>
</dbReference>
<feature type="domain" description="FDX-ACB" evidence="18">
    <location>
        <begin position="714"/>
        <end position="807"/>
    </location>
</feature>